<evidence type="ECO:0000256" key="6">
    <source>
        <dbReference type="ARBA" id="ARBA00022516"/>
    </source>
</evidence>
<dbReference type="PANTHER" id="PTHR14269">
    <property type="entry name" value="CDP-DIACYLGLYCEROL--GLYCEROL-3-PHOSPHATE 3-PHOSPHATIDYLTRANSFERASE-RELATED"/>
    <property type="match status" value="1"/>
</dbReference>
<dbReference type="InterPro" id="IPR043130">
    <property type="entry name" value="CDP-OH_PTrfase_TM_dom"/>
</dbReference>
<keyword evidence="7 16" id="KW-0808">Transferase</keyword>
<organism evidence="16">
    <name type="scientific">hydrothermal vent metagenome</name>
    <dbReference type="NCBI Taxonomy" id="652676"/>
    <lineage>
        <taxon>unclassified sequences</taxon>
        <taxon>metagenomes</taxon>
        <taxon>ecological metagenomes</taxon>
    </lineage>
</organism>
<evidence type="ECO:0000256" key="15">
    <source>
        <dbReference type="SAM" id="Phobius"/>
    </source>
</evidence>
<keyword evidence="11 15" id="KW-0472">Membrane</keyword>
<dbReference type="NCBIfam" id="TIGR00473">
    <property type="entry name" value="pssA"/>
    <property type="match status" value="1"/>
</dbReference>
<comment type="catalytic activity">
    <reaction evidence="1">
        <text>a CDP-1,2-diacyl-sn-glycerol + L-serine = a 1,2-diacyl-sn-glycero-3-phospho-L-serine + CMP + H(+)</text>
        <dbReference type="Rhea" id="RHEA:16913"/>
        <dbReference type="ChEBI" id="CHEBI:15378"/>
        <dbReference type="ChEBI" id="CHEBI:33384"/>
        <dbReference type="ChEBI" id="CHEBI:57262"/>
        <dbReference type="ChEBI" id="CHEBI:58332"/>
        <dbReference type="ChEBI" id="CHEBI:60377"/>
        <dbReference type="EC" id="2.7.8.8"/>
    </reaction>
</comment>
<feature type="transmembrane region" description="Helical" evidence="15">
    <location>
        <begin position="227"/>
        <end position="245"/>
    </location>
</feature>
<keyword evidence="13" id="KW-1208">Phospholipid metabolism</keyword>
<reference evidence="16" key="1">
    <citation type="submission" date="2018-06" db="EMBL/GenBank/DDBJ databases">
        <authorList>
            <person name="Zhirakovskaya E."/>
        </authorList>
    </citation>
    <scope>NUCLEOTIDE SEQUENCE</scope>
</reference>
<accession>A0A3B0RIM6</accession>
<evidence type="ECO:0000256" key="4">
    <source>
        <dbReference type="ARBA" id="ARBA00013174"/>
    </source>
</evidence>
<evidence type="ECO:0000256" key="9">
    <source>
        <dbReference type="ARBA" id="ARBA00022989"/>
    </source>
</evidence>
<evidence type="ECO:0000256" key="8">
    <source>
        <dbReference type="ARBA" id="ARBA00022692"/>
    </source>
</evidence>
<name>A0A3B0RIM6_9ZZZZ</name>
<feature type="transmembrane region" description="Helical" evidence="15">
    <location>
        <begin position="86"/>
        <end position="105"/>
    </location>
</feature>
<feature type="transmembrane region" description="Helical" evidence="15">
    <location>
        <begin position="204"/>
        <end position="221"/>
    </location>
</feature>
<dbReference type="InterPro" id="IPR004533">
    <property type="entry name" value="CDP-diaglyc--ser_O-PTrfase"/>
</dbReference>
<evidence type="ECO:0000256" key="14">
    <source>
        <dbReference type="ARBA" id="ARBA00032361"/>
    </source>
</evidence>
<comment type="subcellular location">
    <subcellularLocation>
        <location evidence="2">Endomembrane system</location>
        <topology evidence="2">Multi-pass membrane protein</topology>
    </subcellularLocation>
</comment>
<keyword evidence="10" id="KW-0443">Lipid metabolism</keyword>
<proteinExistence type="inferred from homology"/>
<evidence type="ECO:0000256" key="7">
    <source>
        <dbReference type="ARBA" id="ARBA00022679"/>
    </source>
</evidence>
<evidence type="ECO:0000313" key="16">
    <source>
        <dbReference type="EMBL" id="VAV84393.1"/>
    </source>
</evidence>
<dbReference type="PROSITE" id="PS00379">
    <property type="entry name" value="CDP_ALCOHOL_P_TRANSF"/>
    <property type="match status" value="1"/>
</dbReference>
<evidence type="ECO:0000256" key="11">
    <source>
        <dbReference type="ARBA" id="ARBA00023136"/>
    </source>
</evidence>
<evidence type="ECO:0000256" key="1">
    <source>
        <dbReference type="ARBA" id="ARBA00000287"/>
    </source>
</evidence>
<dbReference type="PANTHER" id="PTHR14269:SF61">
    <property type="entry name" value="CDP-DIACYLGLYCEROL--SERINE O-PHOSPHATIDYLTRANSFERASE"/>
    <property type="match status" value="1"/>
</dbReference>
<sequence>MIDRDVSRRRLRKRKEGMKKGVYLLPNLLTSASLFGGFYSIVAALDGRYEVAAIAILISAVLDGLDGRIARLTGTTSRFGMEYDSLADLVAFGLAPGFLIFVWAVRPFGRYGWLAAFLYVVCGALRLARYNVEAPSVGSKRFNGLPIPAAAAFIAATVLLFHYIGQAQIPKHIAIPVIVYCLAFLMISNVKFHSFKELNFTKRMPFILLVGAVFLLILIAAEPQVMLFILTFGYVVSGPVMWIVGKRKKEVSYVHDEDEVVAKKTK</sequence>
<evidence type="ECO:0000256" key="10">
    <source>
        <dbReference type="ARBA" id="ARBA00023098"/>
    </source>
</evidence>
<dbReference type="InterPro" id="IPR050324">
    <property type="entry name" value="CDP-alcohol_PTase-I"/>
</dbReference>
<feature type="transmembrane region" description="Helical" evidence="15">
    <location>
        <begin position="47"/>
        <end position="65"/>
    </location>
</feature>
<dbReference type="GO" id="GO:0008654">
    <property type="term" value="P:phospholipid biosynthetic process"/>
    <property type="evidence" value="ECO:0007669"/>
    <property type="project" value="UniProtKB-KW"/>
</dbReference>
<dbReference type="EC" id="2.7.8.8" evidence="4"/>
<gene>
    <name evidence="16" type="ORF">MNBD_DELTA01-1035</name>
</gene>
<dbReference type="EMBL" id="UOEA01000067">
    <property type="protein sequence ID" value="VAV84393.1"/>
    <property type="molecule type" value="Genomic_DNA"/>
</dbReference>
<evidence type="ECO:0000256" key="12">
    <source>
        <dbReference type="ARBA" id="ARBA00023209"/>
    </source>
</evidence>
<dbReference type="AlphaFoldDB" id="A0A3B0RIM6"/>
<feature type="transmembrane region" description="Helical" evidence="15">
    <location>
        <begin position="142"/>
        <end position="161"/>
    </location>
</feature>
<feature type="transmembrane region" description="Helical" evidence="15">
    <location>
        <begin position="111"/>
        <end position="130"/>
    </location>
</feature>
<keyword evidence="12" id="KW-0594">Phospholipid biosynthesis</keyword>
<dbReference type="InterPro" id="IPR048254">
    <property type="entry name" value="CDP_ALCOHOL_P_TRANSF_CS"/>
</dbReference>
<evidence type="ECO:0000256" key="13">
    <source>
        <dbReference type="ARBA" id="ARBA00023264"/>
    </source>
</evidence>
<protein>
    <recommendedName>
        <fullName evidence="5">CDP-diacylglycerol--serine O-phosphatidyltransferase</fullName>
        <ecNumber evidence="4">2.7.8.8</ecNumber>
    </recommendedName>
    <alternativeName>
        <fullName evidence="14">Phosphatidylserine synthase</fullName>
    </alternativeName>
</protein>
<keyword evidence="8 15" id="KW-0812">Transmembrane</keyword>
<evidence type="ECO:0000256" key="5">
    <source>
        <dbReference type="ARBA" id="ARBA00017171"/>
    </source>
</evidence>
<feature type="transmembrane region" description="Helical" evidence="15">
    <location>
        <begin position="173"/>
        <end position="192"/>
    </location>
</feature>
<dbReference type="Gene3D" id="1.20.120.1760">
    <property type="match status" value="1"/>
</dbReference>
<comment type="similarity">
    <text evidence="3">Belongs to the CDP-alcohol phosphatidyltransferase class-I family.</text>
</comment>
<evidence type="ECO:0000256" key="2">
    <source>
        <dbReference type="ARBA" id="ARBA00004127"/>
    </source>
</evidence>
<dbReference type="Pfam" id="PF01066">
    <property type="entry name" value="CDP-OH_P_transf"/>
    <property type="match status" value="1"/>
</dbReference>
<dbReference type="GO" id="GO:0003882">
    <property type="term" value="F:CDP-diacylglycerol-serine O-phosphatidyltransferase activity"/>
    <property type="evidence" value="ECO:0007669"/>
    <property type="project" value="UniProtKB-EC"/>
</dbReference>
<feature type="transmembrane region" description="Helical" evidence="15">
    <location>
        <begin position="21"/>
        <end position="41"/>
    </location>
</feature>
<keyword evidence="6" id="KW-0444">Lipid biosynthesis</keyword>
<dbReference type="GO" id="GO:0012505">
    <property type="term" value="C:endomembrane system"/>
    <property type="evidence" value="ECO:0007669"/>
    <property type="project" value="UniProtKB-SubCell"/>
</dbReference>
<keyword evidence="9 15" id="KW-1133">Transmembrane helix</keyword>
<dbReference type="GO" id="GO:0016020">
    <property type="term" value="C:membrane"/>
    <property type="evidence" value="ECO:0007669"/>
    <property type="project" value="InterPro"/>
</dbReference>
<dbReference type="InterPro" id="IPR000462">
    <property type="entry name" value="CDP-OH_P_trans"/>
</dbReference>
<evidence type="ECO:0000256" key="3">
    <source>
        <dbReference type="ARBA" id="ARBA00010441"/>
    </source>
</evidence>